<dbReference type="InterPro" id="IPR023210">
    <property type="entry name" value="NADP_OxRdtase_dom"/>
</dbReference>
<evidence type="ECO:0000259" key="6">
    <source>
        <dbReference type="Pfam" id="PF00248"/>
    </source>
</evidence>
<dbReference type="PROSITE" id="PS00798">
    <property type="entry name" value="ALDOKETO_REDUCTASE_1"/>
    <property type="match status" value="1"/>
</dbReference>
<dbReference type="PROSITE" id="PS00063">
    <property type="entry name" value="ALDOKETO_REDUCTASE_3"/>
    <property type="match status" value="1"/>
</dbReference>
<dbReference type="OrthoDB" id="416253at2759"/>
<evidence type="ECO:0000256" key="1">
    <source>
        <dbReference type="ARBA" id="ARBA00023002"/>
    </source>
</evidence>
<dbReference type="PROSITE" id="PS00062">
    <property type="entry name" value="ALDOKETO_REDUCTASE_2"/>
    <property type="match status" value="1"/>
</dbReference>
<accession>A0A4P9XYK8</accession>
<reference evidence="8" key="1">
    <citation type="journal article" date="2018" name="Nat. Microbiol.">
        <title>Leveraging single-cell genomics to expand the fungal tree of life.</title>
        <authorList>
            <person name="Ahrendt S.R."/>
            <person name="Quandt C.A."/>
            <person name="Ciobanu D."/>
            <person name="Clum A."/>
            <person name="Salamov A."/>
            <person name="Andreopoulos B."/>
            <person name="Cheng J.F."/>
            <person name="Woyke T."/>
            <person name="Pelin A."/>
            <person name="Henrissat B."/>
            <person name="Reynolds N.K."/>
            <person name="Benny G.L."/>
            <person name="Smith M.E."/>
            <person name="James T.Y."/>
            <person name="Grigoriev I.V."/>
        </authorList>
    </citation>
    <scope>NUCLEOTIDE SEQUENCE [LARGE SCALE GENOMIC DNA]</scope>
</reference>
<dbReference type="SUPFAM" id="SSF51430">
    <property type="entry name" value="NAD(P)-linked oxidoreductase"/>
    <property type="match status" value="1"/>
</dbReference>
<evidence type="ECO:0000256" key="2">
    <source>
        <dbReference type="PIRSR" id="PIRSR000097-1"/>
    </source>
</evidence>
<dbReference type="PANTHER" id="PTHR11732">
    <property type="entry name" value="ALDO/KETO REDUCTASE"/>
    <property type="match status" value="1"/>
</dbReference>
<feature type="compositionally biased region" description="Polar residues" evidence="5">
    <location>
        <begin position="293"/>
        <end position="303"/>
    </location>
</feature>
<sequence length="303" mass="33508">MANLGQKTFTLNTGAQIPAVGLGTFDSTDQEELSRAIHCALGAGYRHVDCAAYYANEREIGQAIRTYSPAIPRDKLFITSKLWNDKHRPVDVLPALEQSLKYLQVDYLDLYLMHWPVALTKEGLTQQDARGWHIRDEGVTFLDTWQAMEALLDTGKVKAIGVSNFDIPHLQRLLSHCKVRPAVNQVELHPLLPQAELLEFCAKEDIHLSAYCPIGSGKAVLDHPVIEDIARRTKRSPAQVVLAWAIERGTSVLPKSVTPARIESNIDLAPLSQEYVQELDAKKGGRGGGLTKYSPSSSVLGYT</sequence>
<dbReference type="Proteomes" id="UP000267251">
    <property type="component" value="Unassembled WGS sequence"/>
</dbReference>
<dbReference type="PRINTS" id="PR00069">
    <property type="entry name" value="ALDKETRDTASE"/>
</dbReference>
<name>A0A4P9XYK8_9FUNG</name>
<dbReference type="InterPro" id="IPR018170">
    <property type="entry name" value="Aldo/ket_reductase_CS"/>
</dbReference>
<feature type="domain" description="NADP-dependent oxidoreductase" evidence="6">
    <location>
        <begin position="21"/>
        <end position="282"/>
    </location>
</feature>
<keyword evidence="1" id="KW-0560">Oxidoreductase</keyword>
<evidence type="ECO:0000313" key="8">
    <source>
        <dbReference type="Proteomes" id="UP000267251"/>
    </source>
</evidence>
<gene>
    <name evidence="7" type="ORF">BJ684DRAFT_23243</name>
</gene>
<dbReference type="InterPro" id="IPR020471">
    <property type="entry name" value="AKR"/>
</dbReference>
<feature type="active site" description="Proton donor" evidence="2">
    <location>
        <position position="54"/>
    </location>
</feature>
<dbReference type="PIRSF" id="PIRSF000097">
    <property type="entry name" value="AKR"/>
    <property type="match status" value="1"/>
</dbReference>
<organism evidence="7 8">
    <name type="scientific">Piptocephalis cylindrospora</name>
    <dbReference type="NCBI Taxonomy" id="1907219"/>
    <lineage>
        <taxon>Eukaryota</taxon>
        <taxon>Fungi</taxon>
        <taxon>Fungi incertae sedis</taxon>
        <taxon>Zoopagomycota</taxon>
        <taxon>Zoopagomycotina</taxon>
        <taxon>Zoopagomycetes</taxon>
        <taxon>Zoopagales</taxon>
        <taxon>Piptocephalidaceae</taxon>
        <taxon>Piptocephalis</taxon>
    </lineage>
</organism>
<dbReference type="CDD" id="cd19071">
    <property type="entry name" value="AKR_AKR1-5-like"/>
    <property type="match status" value="1"/>
</dbReference>
<feature type="binding site" evidence="3">
    <location>
        <position position="114"/>
    </location>
    <ligand>
        <name>substrate</name>
    </ligand>
</feature>
<dbReference type="Gene3D" id="3.20.20.100">
    <property type="entry name" value="NADP-dependent oxidoreductase domain"/>
    <property type="match status" value="1"/>
</dbReference>
<evidence type="ECO:0000313" key="7">
    <source>
        <dbReference type="EMBL" id="RKP11515.1"/>
    </source>
</evidence>
<protein>
    <submittedName>
        <fullName evidence="7">Putative GCY1-galactose-induced protein of aldo/keto reductase family</fullName>
    </submittedName>
</protein>
<evidence type="ECO:0000256" key="4">
    <source>
        <dbReference type="PIRSR" id="PIRSR000097-3"/>
    </source>
</evidence>
<dbReference type="AlphaFoldDB" id="A0A4P9XYK8"/>
<dbReference type="Pfam" id="PF00248">
    <property type="entry name" value="Aldo_ket_red"/>
    <property type="match status" value="1"/>
</dbReference>
<proteinExistence type="predicted"/>
<keyword evidence="8" id="KW-1185">Reference proteome</keyword>
<feature type="site" description="Lowers pKa of active site Tyr" evidence="4">
    <location>
        <position position="81"/>
    </location>
</feature>
<feature type="region of interest" description="Disordered" evidence="5">
    <location>
        <begin position="283"/>
        <end position="303"/>
    </location>
</feature>
<dbReference type="FunFam" id="3.20.20.100:FF:000002">
    <property type="entry name" value="2,5-diketo-D-gluconic acid reductase A"/>
    <property type="match status" value="1"/>
</dbReference>
<dbReference type="InterPro" id="IPR036812">
    <property type="entry name" value="NAD(P)_OxRdtase_dom_sf"/>
</dbReference>
<dbReference type="GO" id="GO:0016616">
    <property type="term" value="F:oxidoreductase activity, acting on the CH-OH group of donors, NAD or NADP as acceptor"/>
    <property type="evidence" value="ECO:0007669"/>
    <property type="project" value="UniProtKB-ARBA"/>
</dbReference>
<evidence type="ECO:0000256" key="3">
    <source>
        <dbReference type="PIRSR" id="PIRSR000097-2"/>
    </source>
</evidence>
<dbReference type="EMBL" id="KZ988845">
    <property type="protein sequence ID" value="RKP11515.1"/>
    <property type="molecule type" value="Genomic_DNA"/>
</dbReference>
<evidence type="ECO:0000256" key="5">
    <source>
        <dbReference type="SAM" id="MobiDB-lite"/>
    </source>
</evidence>